<evidence type="ECO:0000256" key="1">
    <source>
        <dbReference type="ARBA" id="ARBA00022722"/>
    </source>
</evidence>
<gene>
    <name evidence="4" type="primary">LOC18613730</name>
</gene>
<dbReference type="RefSeq" id="XP_007051168.2">
    <property type="nucleotide sequence ID" value="XM_007051106.2"/>
</dbReference>
<dbReference type="InterPro" id="IPR012337">
    <property type="entry name" value="RNaseH-like_sf"/>
</dbReference>
<dbReference type="Proteomes" id="UP000694886">
    <property type="component" value="Chromosome 1"/>
</dbReference>
<name>A0AB32VPY8_THECC</name>
<dbReference type="InterPro" id="IPR051132">
    <property type="entry name" value="3-5_Exonuclease_domain"/>
</dbReference>
<dbReference type="GeneID" id="18613730"/>
<organism evidence="3 4">
    <name type="scientific">Theobroma cacao</name>
    <name type="common">Cacao</name>
    <name type="synonym">Cocoa</name>
    <dbReference type="NCBI Taxonomy" id="3641"/>
    <lineage>
        <taxon>Eukaryota</taxon>
        <taxon>Viridiplantae</taxon>
        <taxon>Streptophyta</taxon>
        <taxon>Embryophyta</taxon>
        <taxon>Tracheophyta</taxon>
        <taxon>Spermatophyta</taxon>
        <taxon>Magnoliopsida</taxon>
        <taxon>eudicotyledons</taxon>
        <taxon>Gunneridae</taxon>
        <taxon>Pentapetalae</taxon>
        <taxon>rosids</taxon>
        <taxon>malvids</taxon>
        <taxon>Malvales</taxon>
        <taxon>Malvaceae</taxon>
        <taxon>Byttnerioideae</taxon>
        <taxon>Theobroma</taxon>
    </lineage>
</organism>
<dbReference type="PANTHER" id="PTHR13620:SF115">
    <property type="entry name" value="3'-5' EXONUCLEASE DOMAIN-CONTAINING PROTEIN"/>
    <property type="match status" value="1"/>
</dbReference>
<accession>A0AB32VPY8</accession>
<dbReference type="KEGG" id="tcc:18613730"/>
<keyword evidence="2" id="KW-0378">Hydrolase</keyword>
<dbReference type="AlphaFoldDB" id="A0AB32VPY8"/>
<proteinExistence type="predicted"/>
<dbReference type="Gene3D" id="3.30.420.10">
    <property type="entry name" value="Ribonuclease H-like superfamily/Ribonuclease H"/>
    <property type="match status" value="1"/>
</dbReference>
<reference evidence="3" key="1">
    <citation type="journal article" date="1997" name="Nucleic Acids Res.">
        <title>tRNAscan-SE: a program for improved detection of transfer RNA genes in genomic sequence.</title>
        <authorList>
            <person name="Lowe T.M."/>
            <person name="Eddy S.R."/>
        </authorList>
    </citation>
    <scope>NUCLEOTIDE SEQUENCE [LARGE SCALE GENOMIC DNA]</scope>
    <source>
        <strain evidence="3">r\B97-61/B2</strain>
    </source>
</reference>
<protein>
    <submittedName>
        <fullName evidence="4">Uncharacterized protein LOC18613730</fullName>
    </submittedName>
</protein>
<dbReference type="Gramene" id="Tc01v2_t026450.1">
    <property type="protein sequence ID" value="Tc01v2_p026450.1"/>
    <property type="gene ID" value="Tc01v2_g026450"/>
</dbReference>
<dbReference type="GO" id="GO:0003676">
    <property type="term" value="F:nucleic acid binding"/>
    <property type="evidence" value="ECO:0007669"/>
    <property type="project" value="InterPro"/>
</dbReference>
<reference evidence="4" key="2">
    <citation type="submission" date="2025-08" db="UniProtKB">
        <authorList>
            <consortium name="RefSeq"/>
        </authorList>
    </citation>
    <scope>IDENTIFICATION</scope>
</reference>
<sequence length="154" mass="17346">MVYHTHLVPFCGKIIGTTVTDKAPIAENWVLNIRSKFNGQKIIAGLNCKWKPHPIRSMSSKIATLQLCIDTKCLAIQLLYLNYMPKSIKSFLSDSTVIFVGIEIEETMLKLQNEYGLSCSKKIDVRSLARVHFPLSFYGETWFKSSCKRIGGAA</sequence>
<dbReference type="PANTHER" id="PTHR13620">
    <property type="entry name" value="3-5 EXONUCLEASE"/>
    <property type="match status" value="1"/>
</dbReference>
<dbReference type="SUPFAM" id="SSF53098">
    <property type="entry name" value="Ribonuclease H-like"/>
    <property type="match status" value="1"/>
</dbReference>
<dbReference type="InterPro" id="IPR036397">
    <property type="entry name" value="RNaseH_sf"/>
</dbReference>
<evidence type="ECO:0000256" key="2">
    <source>
        <dbReference type="ARBA" id="ARBA00022801"/>
    </source>
</evidence>
<evidence type="ECO:0000313" key="3">
    <source>
        <dbReference type="Proteomes" id="UP000694886"/>
    </source>
</evidence>
<evidence type="ECO:0000313" key="4">
    <source>
        <dbReference type="RefSeq" id="XP_007051168.2"/>
    </source>
</evidence>
<keyword evidence="1" id="KW-0540">Nuclease</keyword>
<dbReference type="GO" id="GO:0008408">
    <property type="term" value="F:3'-5' exonuclease activity"/>
    <property type="evidence" value="ECO:0007669"/>
    <property type="project" value="UniProtKB-ARBA"/>
</dbReference>